<dbReference type="AlphaFoldDB" id="A0A1Y5REG0"/>
<evidence type="ECO:0000313" key="4">
    <source>
        <dbReference type="Proteomes" id="UP000193409"/>
    </source>
</evidence>
<proteinExistence type="predicted"/>
<organism evidence="3 4">
    <name type="scientific">Pseudoruegeria aquimaris</name>
    <dbReference type="NCBI Taxonomy" id="393663"/>
    <lineage>
        <taxon>Bacteria</taxon>
        <taxon>Pseudomonadati</taxon>
        <taxon>Pseudomonadota</taxon>
        <taxon>Alphaproteobacteria</taxon>
        <taxon>Rhodobacterales</taxon>
        <taxon>Roseobacteraceae</taxon>
        <taxon>Pseudoruegeria</taxon>
    </lineage>
</organism>
<feature type="domain" description="DUF4329" evidence="2">
    <location>
        <begin position="39"/>
        <end position="151"/>
    </location>
</feature>
<evidence type="ECO:0000259" key="2">
    <source>
        <dbReference type="Pfam" id="PF14220"/>
    </source>
</evidence>
<keyword evidence="4" id="KW-1185">Reference proteome</keyword>
<dbReference type="Proteomes" id="UP000193409">
    <property type="component" value="Unassembled WGS sequence"/>
</dbReference>
<keyword evidence="1" id="KW-0732">Signal</keyword>
<feature type="chain" id="PRO_5012057089" description="DUF4329 domain-containing protein" evidence="1">
    <location>
        <begin position="32"/>
        <end position="185"/>
    </location>
</feature>
<dbReference type="InterPro" id="IPR025479">
    <property type="entry name" value="DUF4329"/>
</dbReference>
<feature type="signal peptide" evidence="1">
    <location>
        <begin position="1"/>
        <end position="31"/>
    </location>
</feature>
<protein>
    <recommendedName>
        <fullName evidence="2">DUF4329 domain-containing protein</fullName>
    </recommendedName>
</protein>
<name>A0A1Y5REG0_9RHOB</name>
<evidence type="ECO:0000313" key="3">
    <source>
        <dbReference type="EMBL" id="SLN15217.1"/>
    </source>
</evidence>
<dbReference type="EMBL" id="FWFQ01000002">
    <property type="protein sequence ID" value="SLN15217.1"/>
    <property type="molecule type" value="Genomic_DNA"/>
</dbReference>
<reference evidence="3 4" key="1">
    <citation type="submission" date="2017-03" db="EMBL/GenBank/DDBJ databases">
        <authorList>
            <person name="Afonso C.L."/>
            <person name="Miller P.J."/>
            <person name="Scott M.A."/>
            <person name="Spackman E."/>
            <person name="Goraichik I."/>
            <person name="Dimitrov K.M."/>
            <person name="Suarez D.L."/>
            <person name="Swayne D.E."/>
        </authorList>
    </citation>
    <scope>NUCLEOTIDE SEQUENCE [LARGE SCALE GENOMIC DNA]</scope>
    <source>
        <strain evidence="3 4">CECT 7680</strain>
    </source>
</reference>
<evidence type="ECO:0000256" key="1">
    <source>
        <dbReference type="SAM" id="SignalP"/>
    </source>
</evidence>
<sequence length="185" mass="19962">MRATGARRATGLLGAALLVLAALLAPPAAVAQSPEEIRFAKAFLNALQERSFARNREYCGYFGLTAEGRLAATRPRRGQADSCTLRWSGQIRIFASYHTHGAFDPGHFNEFPSSADIESDRDEGIDGYVATPGGRLWFIDGERAVARLICGPGCLKQDPGFIPGLDGAIPEVLSLGQVRRWESGN</sequence>
<gene>
    <name evidence="3" type="ORF">PSA7680_00385</name>
</gene>
<accession>A0A1Y5REG0</accession>
<dbReference type="Pfam" id="PF14220">
    <property type="entry name" value="DUF4329"/>
    <property type="match status" value="1"/>
</dbReference>